<dbReference type="EMBL" id="DS469511">
    <property type="protein sequence ID" value="EDO48954.1"/>
    <property type="molecule type" value="Genomic_DNA"/>
</dbReference>
<keyword evidence="11" id="KW-0966">Cell projection</keyword>
<dbReference type="Gene3D" id="1.10.287.600">
    <property type="entry name" value="Helix hairpin bin"/>
    <property type="match status" value="1"/>
</dbReference>
<organism evidence="15 16">
    <name type="scientific">Nematostella vectensis</name>
    <name type="common">Starlet sea anemone</name>
    <dbReference type="NCBI Taxonomy" id="45351"/>
    <lineage>
        <taxon>Eukaryota</taxon>
        <taxon>Metazoa</taxon>
        <taxon>Cnidaria</taxon>
        <taxon>Anthozoa</taxon>
        <taxon>Hexacorallia</taxon>
        <taxon>Actiniaria</taxon>
        <taxon>Edwardsiidae</taxon>
        <taxon>Nematostella</taxon>
    </lineage>
</organism>
<keyword evidence="7" id="KW-0547">Nucleotide-binding</keyword>
<dbReference type="InterPro" id="IPR002967">
    <property type="entry name" value="Delta_tubulin"/>
</dbReference>
<protein>
    <recommendedName>
        <fullName evidence="5">Tubulin delta chain</fullName>
    </recommendedName>
    <alternativeName>
        <fullName evidence="12">Delta-tubulin</fullName>
    </alternativeName>
</protein>
<dbReference type="GO" id="GO:0005874">
    <property type="term" value="C:microtubule"/>
    <property type="evidence" value="ECO:0000318"/>
    <property type="project" value="GO_Central"/>
</dbReference>
<evidence type="ECO:0000256" key="10">
    <source>
        <dbReference type="ARBA" id="ARBA00023242"/>
    </source>
</evidence>
<reference evidence="15 16" key="1">
    <citation type="journal article" date="2007" name="Science">
        <title>Sea anemone genome reveals ancestral eumetazoan gene repertoire and genomic organization.</title>
        <authorList>
            <person name="Putnam N.H."/>
            <person name="Srivastava M."/>
            <person name="Hellsten U."/>
            <person name="Dirks B."/>
            <person name="Chapman J."/>
            <person name="Salamov A."/>
            <person name="Terry A."/>
            <person name="Shapiro H."/>
            <person name="Lindquist E."/>
            <person name="Kapitonov V.V."/>
            <person name="Jurka J."/>
            <person name="Genikhovich G."/>
            <person name="Grigoriev I.V."/>
            <person name="Lucas S.M."/>
            <person name="Steele R.E."/>
            <person name="Finnerty J.R."/>
            <person name="Technau U."/>
            <person name="Martindale M.Q."/>
            <person name="Rokhsar D.S."/>
        </authorList>
    </citation>
    <scope>NUCLEOTIDE SEQUENCE [LARGE SCALE GENOMIC DNA]</scope>
    <source>
        <strain evidence="16">CH2 X CH6</strain>
    </source>
</reference>
<dbReference type="GO" id="GO:0030030">
    <property type="term" value="P:cell projection organization"/>
    <property type="evidence" value="ECO:0007669"/>
    <property type="project" value="UniProtKB-KW"/>
</dbReference>
<proteinExistence type="inferred from homology"/>
<evidence type="ECO:0000256" key="6">
    <source>
        <dbReference type="ARBA" id="ARBA00022701"/>
    </source>
</evidence>
<dbReference type="PRINTS" id="PR01224">
    <property type="entry name" value="DELTATUBULIN"/>
</dbReference>
<evidence type="ECO:0000256" key="5">
    <source>
        <dbReference type="ARBA" id="ARBA00014184"/>
    </source>
</evidence>
<dbReference type="InterPro" id="IPR008280">
    <property type="entry name" value="Tub_FtsZ_C"/>
</dbReference>
<dbReference type="eggNOG" id="KOG1374">
    <property type="taxonomic scope" value="Eukaryota"/>
</dbReference>
<evidence type="ECO:0000259" key="14">
    <source>
        <dbReference type="SMART" id="SM00864"/>
    </source>
</evidence>
<dbReference type="Proteomes" id="UP000001593">
    <property type="component" value="Unassembled WGS sequence"/>
</dbReference>
<dbReference type="SMART" id="SM00864">
    <property type="entry name" value="Tubulin"/>
    <property type="match status" value="1"/>
</dbReference>
<evidence type="ECO:0000256" key="9">
    <source>
        <dbReference type="ARBA" id="ARBA00023134"/>
    </source>
</evidence>
<gene>
    <name evidence="15" type="ORF">NEMVEDRAFT_v1g82063</name>
</gene>
<evidence type="ECO:0000313" key="16">
    <source>
        <dbReference type="Proteomes" id="UP000001593"/>
    </source>
</evidence>
<dbReference type="PRINTS" id="PR01161">
    <property type="entry name" value="TUBULIN"/>
</dbReference>
<dbReference type="CDD" id="cd02189">
    <property type="entry name" value="delta_zeta_tubulin-like"/>
    <property type="match status" value="1"/>
</dbReference>
<dbReference type="PhylomeDB" id="A7RI16"/>
<evidence type="ECO:0000256" key="13">
    <source>
        <dbReference type="ARBA" id="ARBA00046149"/>
    </source>
</evidence>
<dbReference type="PANTHER" id="PTHR11588">
    <property type="entry name" value="TUBULIN"/>
    <property type="match status" value="1"/>
</dbReference>
<dbReference type="SUPFAM" id="SSF55307">
    <property type="entry name" value="Tubulin C-terminal domain-like"/>
    <property type="match status" value="1"/>
</dbReference>
<dbReference type="SUPFAM" id="SSF52490">
    <property type="entry name" value="Tubulin nucleotide-binding domain-like"/>
    <property type="match status" value="1"/>
</dbReference>
<dbReference type="GO" id="GO:0000226">
    <property type="term" value="P:microtubule cytoskeleton organization"/>
    <property type="evidence" value="ECO:0000318"/>
    <property type="project" value="GO_Central"/>
</dbReference>
<comment type="similarity">
    <text evidence="4">Belongs to the tubulin family.</text>
</comment>
<evidence type="ECO:0000256" key="1">
    <source>
        <dbReference type="ARBA" id="ARBA00004114"/>
    </source>
</evidence>
<dbReference type="GO" id="GO:0000278">
    <property type="term" value="P:mitotic cell cycle"/>
    <property type="evidence" value="ECO:0000318"/>
    <property type="project" value="GO_Central"/>
</dbReference>
<evidence type="ECO:0000256" key="7">
    <source>
        <dbReference type="ARBA" id="ARBA00022741"/>
    </source>
</evidence>
<dbReference type="HOGENOM" id="CLU_015718_1_0_1"/>
<dbReference type="InterPro" id="IPR023123">
    <property type="entry name" value="Tubulin_C"/>
</dbReference>
<evidence type="ECO:0000256" key="8">
    <source>
        <dbReference type="ARBA" id="ARBA00022794"/>
    </source>
</evidence>
<dbReference type="GO" id="GO:0005929">
    <property type="term" value="C:cilium"/>
    <property type="evidence" value="ECO:0007669"/>
    <property type="project" value="UniProtKB-SubCell"/>
</dbReference>
<accession>A7RI16</accession>
<dbReference type="GO" id="GO:0005737">
    <property type="term" value="C:cytoplasm"/>
    <property type="evidence" value="ECO:0000318"/>
    <property type="project" value="GO_Central"/>
</dbReference>
<dbReference type="InterPro" id="IPR003008">
    <property type="entry name" value="Tubulin_FtsZ_GTPase"/>
</dbReference>
<keyword evidence="6" id="KW-0493">Microtubule</keyword>
<comment type="subcellular location">
    <subcellularLocation>
        <location evidence="3">Cell projection</location>
        <location evidence="3">Cilium</location>
    </subcellularLocation>
    <subcellularLocation>
        <location evidence="1">Cytoplasm</location>
        <location evidence="1">Cytoskeleton</location>
        <location evidence="1">Microtubule organizing center</location>
        <location evidence="1">Centrosome</location>
        <location evidence="1">Centriole</location>
    </subcellularLocation>
    <subcellularLocation>
        <location evidence="2">Nucleus</location>
    </subcellularLocation>
</comment>
<dbReference type="OMA" id="CITEGHK"/>
<sequence>MSSILLPVGQCGNQIGHELMTLVEKQCEGKPLSHRDGKLRCVCVDSESKVIASNRRSDGVHGQYRDSNIIAGRRGRGNNFALGYHGNSIDEGGTSLLHMTMDAMRKEVERCDSFAGTIVMHSLTGGTGSGLGARLVETLSDAYPLAHVMSVAVSPHVSGESPLQHYNSLLSLAALQRNADGILLFHNDDVLRQVMLQRVKISEHQVLSGGSVSLIDMNRSIAKSLVGVLQPLGEKPKSIKKTSKKPWEMLRSICPEPSKKFVSVYHSEKVKVGQSWDHLCQSLVHSMNLYDKSGHPYSTLASLLIARGDTDNTFAESALKIEKRLKGTLRCVEWNPFPVDFWISPHSVVGSPFCGQSLTLCTNSNRARDSLGNILTRAKSMFDAGAYLHWFEKHGCVKNDFLDGFSTLQDIIDEYNCATS</sequence>
<dbReference type="GO" id="GO:0005634">
    <property type="term" value="C:nucleus"/>
    <property type="evidence" value="ECO:0007669"/>
    <property type="project" value="UniProtKB-SubCell"/>
</dbReference>
<dbReference type="STRING" id="45351.A7RI16"/>
<keyword evidence="10" id="KW-0539">Nucleus</keyword>
<dbReference type="Pfam" id="PF00091">
    <property type="entry name" value="Tubulin"/>
    <property type="match status" value="1"/>
</dbReference>
<dbReference type="AlphaFoldDB" id="A7RI16"/>
<dbReference type="InterPro" id="IPR036525">
    <property type="entry name" value="Tubulin/FtsZ_GTPase_sf"/>
</dbReference>
<dbReference type="GO" id="GO:0005200">
    <property type="term" value="F:structural constituent of cytoskeleton"/>
    <property type="evidence" value="ECO:0000318"/>
    <property type="project" value="GO_Central"/>
</dbReference>
<keyword evidence="8" id="KW-0970">Cilium biogenesis/degradation</keyword>
<evidence type="ECO:0000256" key="4">
    <source>
        <dbReference type="ARBA" id="ARBA00009636"/>
    </source>
</evidence>
<comment type="function">
    <text evidence="13">Acts as a positive regulator of hedgehog signaling and regulates ciliary function.</text>
</comment>
<evidence type="ECO:0000256" key="2">
    <source>
        <dbReference type="ARBA" id="ARBA00004123"/>
    </source>
</evidence>
<evidence type="ECO:0000256" key="11">
    <source>
        <dbReference type="ARBA" id="ARBA00023273"/>
    </source>
</evidence>
<dbReference type="InParanoid" id="A7RI16"/>
<keyword evidence="16" id="KW-1185">Reference proteome</keyword>
<evidence type="ECO:0000256" key="3">
    <source>
        <dbReference type="ARBA" id="ARBA00004138"/>
    </source>
</evidence>
<dbReference type="GO" id="GO:0005814">
    <property type="term" value="C:centriole"/>
    <property type="evidence" value="ECO:0007669"/>
    <property type="project" value="UniProtKB-SubCell"/>
</dbReference>
<dbReference type="Gene3D" id="3.40.50.1440">
    <property type="entry name" value="Tubulin/FtsZ, GTPase domain"/>
    <property type="match status" value="1"/>
</dbReference>
<evidence type="ECO:0000313" key="15">
    <source>
        <dbReference type="EMBL" id="EDO48954.1"/>
    </source>
</evidence>
<evidence type="ECO:0000256" key="12">
    <source>
        <dbReference type="ARBA" id="ARBA00030594"/>
    </source>
</evidence>
<dbReference type="FunFam" id="3.40.50.1440:FF:000047">
    <property type="entry name" value="Tubulin delta chain"/>
    <property type="match status" value="1"/>
</dbReference>
<keyword evidence="9" id="KW-0342">GTP-binding</keyword>
<dbReference type="GO" id="GO:0005525">
    <property type="term" value="F:GTP binding"/>
    <property type="evidence" value="ECO:0000318"/>
    <property type="project" value="GO_Central"/>
</dbReference>
<name>A7RI16_NEMVE</name>
<feature type="domain" description="Tubulin/FtsZ GTPase" evidence="14">
    <location>
        <begin position="28"/>
        <end position="222"/>
    </location>
</feature>
<dbReference type="InterPro" id="IPR000217">
    <property type="entry name" value="Tubulin"/>
</dbReference>